<keyword evidence="3 9" id="KW-0732">Signal</keyword>
<dbReference type="PROSITE" id="PS51212">
    <property type="entry name" value="WSC"/>
    <property type="match status" value="1"/>
</dbReference>
<feature type="compositionally biased region" description="Polar residues" evidence="7">
    <location>
        <begin position="174"/>
        <end position="183"/>
    </location>
</feature>
<reference evidence="11" key="2">
    <citation type="submission" date="2014-02" db="EMBL/GenBank/DDBJ databases">
        <title>Complete DNA sequence of /Kuraishia capsulata/ illustrates novel genomic features among budding yeasts (/Saccharomycotina/).</title>
        <authorList>
            <person name="Morales L."/>
            <person name="Noel B."/>
            <person name="Porcel B."/>
            <person name="Marcet-Houben M."/>
            <person name="Hullo M-F."/>
            <person name="Sacerdot C."/>
            <person name="Tekaia F."/>
            <person name="Leh-Louis V."/>
            <person name="Despons L."/>
            <person name="Khanna V."/>
            <person name="Aury J-M."/>
            <person name="Barbe V."/>
            <person name="Couloux A."/>
            <person name="Labadie K."/>
            <person name="Pelletier E."/>
            <person name="Souciet J-L."/>
            <person name="Boekhout T."/>
            <person name="Gabaldon T."/>
            <person name="Wincker P."/>
            <person name="Dujon B."/>
        </authorList>
    </citation>
    <scope>NUCLEOTIDE SEQUENCE</scope>
    <source>
        <strain evidence="11">CBS 1993</strain>
    </source>
</reference>
<dbReference type="Pfam" id="PF01822">
    <property type="entry name" value="WSC"/>
    <property type="match status" value="1"/>
</dbReference>
<keyword evidence="2 8" id="KW-0812">Transmembrane</keyword>
<dbReference type="RefSeq" id="XP_022460845.1">
    <property type="nucleotide sequence ID" value="XM_022605966.1"/>
</dbReference>
<gene>
    <name evidence="11" type="ORF">KUCA_T00004840001</name>
</gene>
<evidence type="ECO:0000256" key="2">
    <source>
        <dbReference type="ARBA" id="ARBA00022692"/>
    </source>
</evidence>
<evidence type="ECO:0000256" key="4">
    <source>
        <dbReference type="ARBA" id="ARBA00022989"/>
    </source>
</evidence>
<evidence type="ECO:0000313" key="11">
    <source>
        <dbReference type="EMBL" id="CDK28855.1"/>
    </source>
</evidence>
<dbReference type="GeneID" id="34522233"/>
<evidence type="ECO:0000313" key="12">
    <source>
        <dbReference type="Proteomes" id="UP000019384"/>
    </source>
</evidence>
<evidence type="ECO:0000259" key="10">
    <source>
        <dbReference type="PROSITE" id="PS51212"/>
    </source>
</evidence>
<dbReference type="OrthoDB" id="5985073at2759"/>
<dbReference type="STRING" id="1382522.W6MXG6"/>
<proteinExistence type="predicted"/>
<dbReference type="GO" id="GO:0005886">
    <property type="term" value="C:plasma membrane"/>
    <property type="evidence" value="ECO:0007669"/>
    <property type="project" value="TreeGrafter"/>
</dbReference>
<feature type="domain" description="WSC" evidence="10">
    <location>
        <begin position="21"/>
        <end position="106"/>
    </location>
</feature>
<feature type="transmembrane region" description="Helical" evidence="8">
    <location>
        <begin position="223"/>
        <end position="249"/>
    </location>
</feature>
<feature type="region of interest" description="Disordered" evidence="7">
    <location>
        <begin position="110"/>
        <end position="183"/>
    </location>
</feature>
<dbReference type="PANTHER" id="PTHR24269">
    <property type="entry name" value="KREMEN PROTEIN"/>
    <property type="match status" value="1"/>
</dbReference>
<comment type="subcellular location">
    <subcellularLocation>
        <location evidence="1">Membrane</location>
        <topology evidence="1">Single-pass membrane protein</topology>
    </subcellularLocation>
</comment>
<feature type="chain" id="PRO_5004880576" description="WSC domain-containing protein" evidence="9">
    <location>
        <begin position="21"/>
        <end position="329"/>
    </location>
</feature>
<keyword evidence="12" id="KW-1185">Reference proteome</keyword>
<keyword evidence="6" id="KW-0325">Glycoprotein</keyword>
<name>W6MXG6_9ASCO</name>
<keyword evidence="5 8" id="KW-0472">Membrane</keyword>
<accession>W6MXG6</accession>
<dbReference type="InterPro" id="IPR002889">
    <property type="entry name" value="WSC_carb-bd"/>
</dbReference>
<dbReference type="AlphaFoldDB" id="W6MXG6"/>
<keyword evidence="4 8" id="KW-1133">Transmembrane helix</keyword>
<sequence length="329" mass="34149">MVTRFSIGVLVVLLAARVNGAYTLLGCYDSLPSSYDNKGTAIAQSSLKCYGSCSGYSYFATSDGDECYCGDTAPSGNTSDDCTVSCYGYPGEMCGGSSAYSFYSMDDNDDNSSSSVSSTESSSSETSTKTSTASQTSSSSTSSSTSSTPTSSSSTDTSSGTPVTTTSESTSSSQNVSKITSTVSQSTGGYRTSVIYITHTASSSPSASTNSSSSKANKKSSNAAVIGGAVGGAVGGLAILGLVVFLCCFRRHRKTAQSGFNSNDSSVVDDLAYEEALKVDNPFADEFRMTDQRLNPVMLDRRRMSEGSLADAADYSRKILRVANPDDED</sequence>
<evidence type="ECO:0000256" key="1">
    <source>
        <dbReference type="ARBA" id="ARBA00004167"/>
    </source>
</evidence>
<evidence type="ECO:0000256" key="9">
    <source>
        <dbReference type="SAM" id="SignalP"/>
    </source>
</evidence>
<feature type="compositionally biased region" description="Low complexity" evidence="7">
    <location>
        <begin position="112"/>
        <end position="173"/>
    </location>
</feature>
<dbReference type="InterPro" id="IPR051836">
    <property type="entry name" value="Kremen_rcpt"/>
</dbReference>
<feature type="signal peptide" evidence="9">
    <location>
        <begin position="1"/>
        <end position="20"/>
    </location>
</feature>
<evidence type="ECO:0000256" key="7">
    <source>
        <dbReference type="SAM" id="MobiDB-lite"/>
    </source>
</evidence>
<dbReference type="HOGENOM" id="CLU_024893_1_1_1"/>
<organism evidence="11 12">
    <name type="scientific">Kuraishia capsulata CBS 1993</name>
    <dbReference type="NCBI Taxonomy" id="1382522"/>
    <lineage>
        <taxon>Eukaryota</taxon>
        <taxon>Fungi</taxon>
        <taxon>Dikarya</taxon>
        <taxon>Ascomycota</taxon>
        <taxon>Saccharomycotina</taxon>
        <taxon>Pichiomycetes</taxon>
        <taxon>Pichiales</taxon>
        <taxon>Pichiaceae</taxon>
        <taxon>Kuraishia</taxon>
    </lineage>
</organism>
<evidence type="ECO:0000256" key="6">
    <source>
        <dbReference type="ARBA" id="ARBA00023180"/>
    </source>
</evidence>
<dbReference type="PANTHER" id="PTHR24269:SF16">
    <property type="entry name" value="PROTEIN SLG1"/>
    <property type="match status" value="1"/>
</dbReference>
<reference evidence="11" key="1">
    <citation type="submission" date="2013-12" db="EMBL/GenBank/DDBJ databases">
        <authorList>
            <person name="Genoscope - CEA"/>
        </authorList>
    </citation>
    <scope>NUCLEOTIDE SEQUENCE</scope>
    <source>
        <strain evidence="11">CBS 1993</strain>
    </source>
</reference>
<evidence type="ECO:0000256" key="5">
    <source>
        <dbReference type="ARBA" id="ARBA00023136"/>
    </source>
</evidence>
<dbReference type="EMBL" id="HG793130">
    <property type="protein sequence ID" value="CDK28855.1"/>
    <property type="molecule type" value="Genomic_DNA"/>
</dbReference>
<dbReference type="Proteomes" id="UP000019384">
    <property type="component" value="Unassembled WGS sequence"/>
</dbReference>
<dbReference type="SMART" id="SM00321">
    <property type="entry name" value="WSC"/>
    <property type="match status" value="1"/>
</dbReference>
<evidence type="ECO:0000256" key="8">
    <source>
        <dbReference type="SAM" id="Phobius"/>
    </source>
</evidence>
<evidence type="ECO:0000256" key="3">
    <source>
        <dbReference type="ARBA" id="ARBA00022729"/>
    </source>
</evidence>
<protein>
    <recommendedName>
        <fullName evidence="10">WSC domain-containing protein</fullName>
    </recommendedName>
</protein>